<keyword evidence="3" id="KW-1185">Reference proteome</keyword>
<name>A0A2P5DDN0_TREOI</name>
<organism evidence="2 3">
    <name type="scientific">Trema orientale</name>
    <name type="common">Charcoal tree</name>
    <name type="synonym">Celtis orientalis</name>
    <dbReference type="NCBI Taxonomy" id="63057"/>
    <lineage>
        <taxon>Eukaryota</taxon>
        <taxon>Viridiplantae</taxon>
        <taxon>Streptophyta</taxon>
        <taxon>Embryophyta</taxon>
        <taxon>Tracheophyta</taxon>
        <taxon>Spermatophyta</taxon>
        <taxon>Magnoliopsida</taxon>
        <taxon>eudicotyledons</taxon>
        <taxon>Gunneridae</taxon>
        <taxon>Pentapetalae</taxon>
        <taxon>rosids</taxon>
        <taxon>fabids</taxon>
        <taxon>Rosales</taxon>
        <taxon>Cannabaceae</taxon>
        <taxon>Trema</taxon>
    </lineage>
</organism>
<feature type="compositionally biased region" description="Acidic residues" evidence="1">
    <location>
        <begin position="1"/>
        <end position="12"/>
    </location>
</feature>
<evidence type="ECO:0000313" key="3">
    <source>
        <dbReference type="Proteomes" id="UP000237000"/>
    </source>
</evidence>
<dbReference type="Proteomes" id="UP000237000">
    <property type="component" value="Unassembled WGS sequence"/>
</dbReference>
<feature type="non-terminal residue" evidence="2">
    <location>
        <position position="1"/>
    </location>
</feature>
<feature type="region of interest" description="Disordered" evidence="1">
    <location>
        <begin position="1"/>
        <end position="23"/>
    </location>
</feature>
<sequence>RCFLDYSEDEDKEERGKQDDAVSVESVSKRLDYMLQFLNRKLTLHDSHSSSKRSGSLR</sequence>
<comment type="caution">
    <text evidence="2">The sequence shown here is derived from an EMBL/GenBank/DDBJ whole genome shotgun (WGS) entry which is preliminary data.</text>
</comment>
<evidence type="ECO:0000313" key="2">
    <source>
        <dbReference type="EMBL" id="PON71394.1"/>
    </source>
</evidence>
<dbReference type="InParanoid" id="A0A2P5DDN0"/>
<gene>
    <name evidence="2" type="ORF">TorRG33x02_254610</name>
</gene>
<protein>
    <submittedName>
        <fullName evidence="2">Uncharacterized protein</fullName>
    </submittedName>
</protein>
<evidence type="ECO:0000256" key="1">
    <source>
        <dbReference type="SAM" id="MobiDB-lite"/>
    </source>
</evidence>
<proteinExistence type="predicted"/>
<accession>A0A2P5DDN0</accession>
<dbReference type="AlphaFoldDB" id="A0A2P5DDN0"/>
<reference evidence="3" key="1">
    <citation type="submission" date="2016-06" db="EMBL/GenBank/DDBJ databases">
        <title>Parallel loss of symbiosis genes in relatives of nitrogen-fixing non-legume Parasponia.</title>
        <authorList>
            <person name="Van Velzen R."/>
            <person name="Holmer R."/>
            <person name="Bu F."/>
            <person name="Rutten L."/>
            <person name="Van Zeijl A."/>
            <person name="Liu W."/>
            <person name="Santuari L."/>
            <person name="Cao Q."/>
            <person name="Sharma T."/>
            <person name="Shen D."/>
            <person name="Roswanjaya Y."/>
            <person name="Wardhani T."/>
            <person name="Kalhor M.S."/>
            <person name="Jansen J."/>
            <person name="Van den Hoogen J."/>
            <person name="Gungor B."/>
            <person name="Hartog M."/>
            <person name="Hontelez J."/>
            <person name="Verver J."/>
            <person name="Yang W.-C."/>
            <person name="Schijlen E."/>
            <person name="Repin R."/>
            <person name="Schilthuizen M."/>
            <person name="Schranz E."/>
            <person name="Heidstra R."/>
            <person name="Miyata K."/>
            <person name="Fedorova E."/>
            <person name="Kohlen W."/>
            <person name="Bisseling T."/>
            <person name="Smit S."/>
            <person name="Geurts R."/>
        </authorList>
    </citation>
    <scope>NUCLEOTIDE SEQUENCE [LARGE SCALE GENOMIC DNA]</scope>
    <source>
        <strain evidence="3">cv. RG33-2</strain>
    </source>
</reference>
<dbReference type="EMBL" id="JXTC01000277">
    <property type="protein sequence ID" value="PON71394.1"/>
    <property type="molecule type" value="Genomic_DNA"/>
</dbReference>